<name>A0A0A8ZK84_ARUDO</name>
<accession>A0A0A8ZK84</accession>
<dbReference type="EMBL" id="GBRH01259812">
    <property type="protein sequence ID" value="JAD38083.1"/>
    <property type="molecule type" value="Transcribed_RNA"/>
</dbReference>
<dbReference type="AlphaFoldDB" id="A0A0A8ZK84"/>
<feature type="compositionally biased region" description="Basic and acidic residues" evidence="1">
    <location>
        <begin position="70"/>
        <end position="82"/>
    </location>
</feature>
<feature type="compositionally biased region" description="Low complexity" evidence="1">
    <location>
        <begin position="85"/>
        <end position="95"/>
    </location>
</feature>
<feature type="region of interest" description="Disordered" evidence="1">
    <location>
        <begin position="46"/>
        <end position="103"/>
    </location>
</feature>
<protein>
    <submittedName>
        <fullName evidence="2">Uncharacterized protein</fullName>
    </submittedName>
</protein>
<organism evidence="2">
    <name type="scientific">Arundo donax</name>
    <name type="common">Giant reed</name>
    <name type="synonym">Donax arundinaceus</name>
    <dbReference type="NCBI Taxonomy" id="35708"/>
    <lineage>
        <taxon>Eukaryota</taxon>
        <taxon>Viridiplantae</taxon>
        <taxon>Streptophyta</taxon>
        <taxon>Embryophyta</taxon>
        <taxon>Tracheophyta</taxon>
        <taxon>Spermatophyta</taxon>
        <taxon>Magnoliopsida</taxon>
        <taxon>Liliopsida</taxon>
        <taxon>Poales</taxon>
        <taxon>Poaceae</taxon>
        <taxon>PACMAD clade</taxon>
        <taxon>Arundinoideae</taxon>
        <taxon>Arundineae</taxon>
        <taxon>Arundo</taxon>
    </lineage>
</organism>
<sequence length="127" mass="13635">MVLSVYCLWIKLGSQTGYLLPFVFSSKIGRSGQLKPEPFVRCLHTRWQEGEERKGPPSASTGPAARRARRGAELRTTSERKGGSTAQTATAAAAAGKTQVQEGNRAEEVRCVCGLEGGEGRCHMPAT</sequence>
<reference evidence="2" key="2">
    <citation type="journal article" date="2015" name="Data Brief">
        <title>Shoot transcriptome of the giant reed, Arundo donax.</title>
        <authorList>
            <person name="Barrero R.A."/>
            <person name="Guerrero F.D."/>
            <person name="Moolhuijzen P."/>
            <person name="Goolsby J.A."/>
            <person name="Tidwell J."/>
            <person name="Bellgard S.E."/>
            <person name="Bellgard M.I."/>
        </authorList>
    </citation>
    <scope>NUCLEOTIDE SEQUENCE</scope>
    <source>
        <tissue evidence="2">Shoot tissue taken approximately 20 cm above the soil surface</tissue>
    </source>
</reference>
<evidence type="ECO:0000313" key="2">
    <source>
        <dbReference type="EMBL" id="JAD38083.1"/>
    </source>
</evidence>
<feature type="compositionally biased region" description="Basic and acidic residues" evidence="1">
    <location>
        <begin position="46"/>
        <end position="55"/>
    </location>
</feature>
<feature type="compositionally biased region" description="Low complexity" evidence="1">
    <location>
        <begin position="56"/>
        <end position="65"/>
    </location>
</feature>
<evidence type="ECO:0000256" key="1">
    <source>
        <dbReference type="SAM" id="MobiDB-lite"/>
    </source>
</evidence>
<proteinExistence type="predicted"/>
<reference evidence="2" key="1">
    <citation type="submission" date="2014-09" db="EMBL/GenBank/DDBJ databases">
        <authorList>
            <person name="Magalhaes I.L.F."/>
            <person name="Oliveira U."/>
            <person name="Santos F.R."/>
            <person name="Vidigal T.H.D.A."/>
            <person name="Brescovit A.D."/>
            <person name="Santos A.J."/>
        </authorList>
    </citation>
    <scope>NUCLEOTIDE SEQUENCE</scope>
    <source>
        <tissue evidence="2">Shoot tissue taken approximately 20 cm above the soil surface</tissue>
    </source>
</reference>